<accession>A0A5N8WQA2</accession>
<keyword evidence="4" id="KW-1185">Reference proteome</keyword>
<evidence type="ECO:0000313" key="3">
    <source>
        <dbReference type="EMBL" id="MPY49016.1"/>
    </source>
</evidence>
<name>A0A5N8WQA2_9ACTN</name>
<comment type="caution">
    <text evidence="3">The sequence shown here is derived from an EMBL/GenBank/DDBJ whole genome shotgun (WGS) entry which is preliminary data.</text>
</comment>
<feature type="region of interest" description="Disordered" evidence="1">
    <location>
        <begin position="247"/>
        <end position="268"/>
    </location>
</feature>
<keyword evidence="2" id="KW-0472">Membrane</keyword>
<keyword evidence="2" id="KW-1133">Transmembrane helix</keyword>
<proteinExistence type="predicted"/>
<gene>
    <name evidence="3" type="ORF">FPZ41_10715</name>
</gene>
<evidence type="ECO:0000256" key="2">
    <source>
        <dbReference type="SAM" id="Phobius"/>
    </source>
</evidence>
<dbReference type="AlphaFoldDB" id="A0A5N8WQA2"/>
<dbReference type="RefSeq" id="WP_152861415.1">
    <property type="nucleotide sequence ID" value="NZ_VMNX01000027.1"/>
</dbReference>
<sequence length="359" mass="41028">MAAAPHLDVSTDPVLPHRSRIGLLLWFTTQWFLIPLGFVGQVLMVLTGQSHVSEVLDPVRAFLSPYKLVLRLSRSRAWHERYLDRKFARISQEIKQQRFSFRTRFCHEFPLLPERESDTKTGVRLKSREIGVQLKPRYYRGLTVGTLKRLAHAHHLDFDTSRHLTLGIDLFLLPEARLMRHTAADESPSATSGQRSVAPVLPLLPRWALLLWFVVQWIVIPLEAVARCLLLAFKLVADADGANSDGIDPRRAVSRATSPRSLRFQMSRDPAKRRAHLDRKIAGLAEQIRTQRFTLGTSVFHAPRWNARKDSKGLTLRPRDYRGLSENTIEEIIASHGLRVSGDDTSLRIWEGHLWTELA</sequence>
<dbReference type="EMBL" id="VMNX01000027">
    <property type="protein sequence ID" value="MPY49016.1"/>
    <property type="molecule type" value="Genomic_DNA"/>
</dbReference>
<keyword evidence="2" id="KW-0812">Transmembrane</keyword>
<evidence type="ECO:0000313" key="4">
    <source>
        <dbReference type="Proteomes" id="UP000373149"/>
    </source>
</evidence>
<reference evidence="3 4" key="1">
    <citation type="submission" date="2019-09" db="EMBL/GenBank/DDBJ databases">
        <authorList>
            <person name="Duangmal K."/>
            <person name="Teo W.F.A."/>
            <person name="Lipun K."/>
        </authorList>
    </citation>
    <scope>NUCLEOTIDE SEQUENCE [LARGE SCALE GENOMIC DNA]</scope>
    <source>
        <strain evidence="3 4">K1PN6</strain>
    </source>
</reference>
<protein>
    <submittedName>
        <fullName evidence="3">Uncharacterized protein</fullName>
    </submittedName>
</protein>
<feature type="transmembrane region" description="Helical" evidence="2">
    <location>
        <begin position="23"/>
        <end position="46"/>
    </location>
</feature>
<dbReference type="Proteomes" id="UP000373149">
    <property type="component" value="Unassembled WGS sequence"/>
</dbReference>
<evidence type="ECO:0000256" key="1">
    <source>
        <dbReference type="SAM" id="MobiDB-lite"/>
    </source>
</evidence>
<organism evidence="3 4">
    <name type="scientific">Streptomyces acidicola</name>
    <dbReference type="NCBI Taxonomy" id="2596892"/>
    <lineage>
        <taxon>Bacteria</taxon>
        <taxon>Bacillati</taxon>
        <taxon>Actinomycetota</taxon>
        <taxon>Actinomycetes</taxon>
        <taxon>Kitasatosporales</taxon>
        <taxon>Streptomycetaceae</taxon>
        <taxon>Streptomyces</taxon>
    </lineage>
</organism>